<dbReference type="RefSeq" id="WP_174902335.1">
    <property type="nucleotide sequence ID" value="NZ_CABVPP010000014.1"/>
</dbReference>
<dbReference type="GO" id="GO:0000271">
    <property type="term" value="P:polysaccharide biosynthetic process"/>
    <property type="evidence" value="ECO:0007669"/>
    <property type="project" value="UniProtKB-KW"/>
</dbReference>
<dbReference type="Proteomes" id="UP001248067">
    <property type="component" value="Unassembled WGS sequence"/>
</dbReference>
<keyword evidence="6 18" id="KW-0812">Transmembrane</keyword>
<evidence type="ECO:0000256" key="1">
    <source>
        <dbReference type="ARBA" id="ARBA00004429"/>
    </source>
</evidence>
<keyword evidence="5 22" id="KW-0808">Transferase</keyword>
<evidence type="ECO:0000259" key="19">
    <source>
        <dbReference type="Pfam" id="PF02706"/>
    </source>
</evidence>
<keyword evidence="7" id="KW-0547">Nucleotide-binding</keyword>
<dbReference type="SUPFAM" id="SSF52540">
    <property type="entry name" value="P-loop containing nucleoside triphosphate hydrolases"/>
    <property type="match status" value="1"/>
</dbReference>
<comment type="similarity">
    <text evidence="2">Belongs to the etk/wzc family.</text>
</comment>
<dbReference type="InterPro" id="IPR005700">
    <property type="entry name" value="EPS_ExoP-like"/>
</dbReference>
<dbReference type="Pfam" id="PF13807">
    <property type="entry name" value="GNVR"/>
    <property type="match status" value="1"/>
</dbReference>
<protein>
    <recommendedName>
        <fullName evidence="16">Putative tyrosine-protein kinase EpsB</fullName>
    </recommendedName>
    <alternativeName>
        <fullName evidence="17">EPS I polysaccharide export protein EpsB</fullName>
    </alternativeName>
</protein>
<dbReference type="InterPro" id="IPR003856">
    <property type="entry name" value="LPS_length_determ_N"/>
</dbReference>
<dbReference type="Pfam" id="PF23607">
    <property type="entry name" value="WZC_N"/>
    <property type="match status" value="1"/>
</dbReference>
<sequence length="744" mass="81408">MSSTHQPVNDPNNESDTIDLTGVLDLLVENRLLITIVAALFVLIGGLYAFLATPIYESNIVTQIEDSPDSSAKSLLGNLSSIFDVKSSADTETQILGSRLVVSGAVDTLKLYITAEPKRFPLIGGWISRHSKSLSRPGFLGMGGYTWGRESIDVDTFDVPSDLYEHKYTLTYLGNDEYSLAGDGLDQPVRGKVGKLETIRFGGGALQINVRSISAESGAVFLLKRYSRQQTIDELQKNLKVQSLGKDSDVISASLQSDDPELLAKTLNELGHQYVKQNAERKAAQADQSLQFLMIQEPQRRHELDTSEELLNDYRHKHATLQLDAEGKIILQQSADAQTKLLELRQKRQELMTRFGDSHPAVVAINDQINAVQANFDQITDRIKSMPLEEQGQLRLERDVRVNTDLYLALRNNIEQLRLLKAGKIGNVRLVDTAYQPERPVKPKKLLVVAASGILGLLVGIGLAALRETLFRGVTDPHALEVHSGLNVITTVPHSRAQIELAGQLDNSAGRSLLLVNAHADDPAIESLRSLRTSLQFSLLDARNNVVMVTGPAPGVGKSFVSANLAGLFAMSDKRVLLIDGDMRRGQINKYLAVTRERGLAELLGGAIDVTGATRREILPNLDFIPTGTLPANPAELLMNGRLKDIIAAASRQYDLVVVDAPPVLAVSDAEIIAPLAGTVYLIAMFGKTRTGEISESAKRLRQAGSVVTGLLFNGMKARGGKYSYGGKYATYRYISYKYDTRDE</sequence>
<dbReference type="GO" id="GO:0005524">
    <property type="term" value="F:ATP binding"/>
    <property type="evidence" value="ECO:0007669"/>
    <property type="project" value="UniProtKB-KW"/>
</dbReference>
<dbReference type="Pfam" id="PF02706">
    <property type="entry name" value="Wzz"/>
    <property type="match status" value="1"/>
</dbReference>
<evidence type="ECO:0000256" key="15">
    <source>
        <dbReference type="ARBA" id="ARBA00054296"/>
    </source>
</evidence>
<proteinExistence type="inferred from homology"/>
<dbReference type="InterPro" id="IPR025669">
    <property type="entry name" value="AAA_dom"/>
</dbReference>
<dbReference type="GO" id="GO:0004713">
    <property type="term" value="F:protein tyrosine kinase activity"/>
    <property type="evidence" value="ECO:0007669"/>
    <property type="project" value="UniProtKB-KW"/>
</dbReference>
<dbReference type="PANTHER" id="PTHR32309">
    <property type="entry name" value="TYROSINE-PROTEIN KINASE"/>
    <property type="match status" value="1"/>
</dbReference>
<evidence type="ECO:0000256" key="3">
    <source>
        <dbReference type="ARBA" id="ARBA00022475"/>
    </source>
</evidence>
<keyword evidence="4" id="KW-0997">Cell inner membrane</keyword>
<feature type="domain" description="Tyrosine-protein kinase G-rich" evidence="21">
    <location>
        <begin position="390"/>
        <end position="468"/>
    </location>
</feature>
<evidence type="ECO:0000259" key="20">
    <source>
        <dbReference type="Pfam" id="PF13614"/>
    </source>
</evidence>
<evidence type="ECO:0000313" key="23">
    <source>
        <dbReference type="EMBL" id="VWB53972.1"/>
    </source>
</evidence>
<feature type="domain" description="Polysaccharide chain length determinant N-terminal" evidence="19">
    <location>
        <begin position="16"/>
        <end position="107"/>
    </location>
</feature>
<keyword evidence="9" id="KW-0067">ATP-binding</keyword>
<evidence type="ECO:0000256" key="14">
    <source>
        <dbReference type="ARBA" id="ARBA00053015"/>
    </source>
</evidence>
<dbReference type="AlphaFoldDB" id="A0A6P2KEY6"/>
<keyword evidence="8 23" id="KW-0418">Kinase</keyword>
<evidence type="ECO:0000256" key="17">
    <source>
        <dbReference type="ARBA" id="ARBA00081049"/>
    </source>
</evidence>
<evidence type="ECO:0000256" key="16">
    <source>
        <dbReference type="ARBA" id="ARBA00067833"/>
    </source>
</evidence>
<evidence type="ECO:0000313" key="24">
    <source>
        <dbReference type="Proteomes" id="UP000494162"/>
    </source>
</evidence>
<dbReference type="GO" id="GO:0005886">
    <property type="term" value="C:plasma membrane"/>
    <property type="evidence" value="ECO:0007669"/>
    <property type="project" value="UniProtKB-SubCell"/>
</dbReference>
<comment type="subcellular location">
    <subcellularLocation>
        <location evidence="1">Cell inner membrane</location>
        <topology evidence="1">Multi-pass membrane protein</topology>
    </subcellularLocation>
</comment>
<accession>A0A6P2KEY6</accession>
<dbReference type="GO" id="GO:0042802">
    <property type="term" value="F:identical protein binding"/>
    <property type="evidence" value="ECO:0007669"/>
    <property type="project" value="UniProtKB-ARBA"/>
</dbReference>
<dbReference type="Proteomes" id="UP000494162">
    <property type="component" value="Unassembled WGS sequence"/>
</dbReference>
<reference evidence="23 24" key="2">
    <citation type="submission" date="2019-09" db="EMBL/GenBank/DDBJ databases">
        <authorList>
            <person name="Depoorter E."/>
        </authorList>
    </citation>
    <scope>NUCLEOTIDE SEQUENCE [LARGE SCALE GENOMIC DNA]</scope>
    <source>
        <strain evidence="23">LMG 26883</strain>
    </source>
</reference>
<evidence type="ECO:0000256" key="4">
    <source>
        <dbReference type="ARBA" id="ARBA00022519"/>
    </source>
</evidence>
<dbReference type="GeneID" id="93169538"/>
<keyword evidence="3" id="KW-1003">Cell membrane</keyword>
<name>A0A6P2KEY6_9BURK</name>
<reference evidence="22 25" key="1">
    <citation type="submission" date="2019-06" db="EMBL/GenBank/DDBJ databases">
        <title>Evolution of Burkholderia multivorans in the lungs of Cystic Fibrosis patients.</title>
        <authorList>
            <person name="Moreira L.M."/>
        </authorList>
    </citation>
    <scope>NUCLEOTIDE SEQUENCE [LARGE SCALE GENOMIC DNA]</scope>
    <source>
        <strain evidence="22 25">VC13239</strain>
    </source>
</reference>
<evidence type="ECO:0000259" key="21">
    <source>
        <dbReference type="Pfam" id="PF13807"/>
    </source>
</evidence>
<evidence type="ECO:0000256" key="8">
    <source>
        <dbReference type="ARBA" id="ARBA00022777"/>
    </source>
</evidence>
<comment type="function">
    <text evidence="15">Probably involved in polymerization and/or export of exopolysaccharide EPS I which functions as a virulence factor. May be involved in an ATP-dependent process in the pathway for EPS I production, possibly export of the trimeric repeat units across the inner membrane or their polymerization.</text>
</comment>
<evidence type="ECO:0000313" key="22">
    <source>
        <dbReference type="EMBL" id="MDR8753928.1"/>
    </source>
</evidence>
<evidence type="ECO:0000256" key="12">
    <source>
        <dbReference type="ARBA" id="ARBA00023137"/>
    </source>
</evidence>
<dbReference type="PANTHER" id="PTHR32309:SF32">
    <property type="entry name" value="TYROSINE-PROTEIN KINASE ETK-RELATED"/>
    <property type="match status" value="1"/>
</dbReference>
<dbReference type="Gene3D" id="3.40.50.300">
    <property type="entry name" value="P-loop containing nucleotide triphosphate hydrolases"/>
    <property type="match status" value="1"/>
</dbReference>
<evidence type="ECO:0000256" key="2">
    <source>
        <dbReference type="ARBA" id="ARBA00008883"/>
    </source>
</evidence>
<dbReference type="Pfam" id="PF13614">
    <property type="entry name" value="AAA_31"/>
    <property type="match status" value="1"/>
</dbReference>
<evidence type="ECO:0000256" key="6">
    <source>
        <dbReference type="ARBA" id="ARBA00022692"/>
    </source>
</evidence>
<keyword evidence="10 18" id="KW-1133">Transmembrane helix</keyword>
<organism evidence="23 24">
    <name type="scientific">Burkholderia pseudomultivorans</name>
    <dbReference type="NCBI Taxonomy" id="1207504"/>
    <lineage>
        <taxon>Bacteria</taxon>
        <taxon>Pseudomonadati</taxon>
        <taxon>Pseudomonadota</taxon>
        <taxon>Betaproteobacteria</taxon>
        <taxon>Burkholderiales</taxon>
        <taxon>Burkholderiaceae</taxon>
        <taxon>Burkholderia</taxon>
        <taxon>Burkholderia cepacia complex</taxon>
    </lineage>
</organism>
<feature type="transmembrane region" description="Helical" evidence="18">
    <location>
        <begin position="32"/>
        <end position="51"/>
    </location>
</feature>
<feature type="domain" description="AAA" evidence="20">
    <location>
        <begin position="555"/>
        <end position="668"/>
    </location>
</feature>
<feature type="transmembrane region" description="Helical" evidence="18">
    <location>
        <begin position="446"/>
        <end position="466"/>
    </location>
</feature>
<dbReference type="InterPro" id="IPR032807">
    <property type="entry name" value="GNVR"/>
</dbReference>
<dbReference type="NCBIfam" id="TIGR01005">
    <property type="entry name" value="eps_transp_fam"/>
    <property type="match status" value="1"/>
</dbReference>
<dbReference type="InterPro" id="IPR050445">
    <property type="entry name" value="Bact_polysacc_biosynth/exp"/>
</dbReference>
<dbReference type="FunFam" id="3.40.50.300:FF:000527">
    <property type="entry name" value="Tyrosine-protein kinase etk"/>
    <property type="match status" value="1"/>
</dbReference>
<evidence type="ECO:0000256" key="18">
    <source>
        <dbReference type="SAM" id="Phobius"/>
    </source>
</evidence>
<evidence type="ECO:0000256" key="5">
    <source>
        <dbReference type="ARBA" id="ARBA00022679"/>
    </source>
</evidence>
<keyword evidence="13" id="KW-0270">Exopolysaccharide synthesis</keyword>
<gene>
    <name evidence="22" type="primary">wzc_1</name>
    <name evidence="23" type="ORF">BPS26883_02513</name>
    <name evidence="22" type="ORF">FEQ00_02349</name>
</gene>
<dbReference type="EMBL" id="CABVPP010000014">
    <property type="protein sequence ID" value="VWB53972.1"/>
    <property type="molecule type" value="Genomic_DNA"/>
</dbReference>
<evidence type="ECO:0000256" key="10">
    <source>
        <dbReference type="ARBA" id="ARBA00022989"/>
    </source>
</evidence>
<keyword evidence="11 18" id="KW-0472">Membrane</keyword>
<dbReference type="EMBL" id="VJSY01000015">
    <property type="protein sequence ID" value="MDR8753928.1"/>
    <property type="molecule type" value="Genomic_DNA"/>
</dbReference>
<dbReference type="InterPro" id="IPR005702">
    <property type="entry name" value="Wzc-like_C"/>
</dbReference>
<dbReference type="CDD" id="cd05387">
    <property type="entry name" value="BY-kinase"/>
    <property type="match status" value="1"/>
</dbReference>
<evidence type="ECO:0000256" key="13">
    <source>
        <dbReference type="ARBA" id="ARBA00023169"/>
    </source>
</evidence>
<dbReference type="InterPro" id="IPR027417">
    <property type="entry name" value="P-loop_NTPase"/>
</dbReference>
<evidence type="ECO:0000256" key="7">
    <source>
        <dbReference type="ARBA" id="ARBA00022741"/>
    </source>
</evidence>
<evidence type="ECO:0000256" key="9">
    <source>
        <dbReference type="ARBA" id="ARBA00022840"/>
    </source>
</evidence>
<keyword evidence="25" id="KW-1185">Reference proteome</keyword>
<keyword evidence="12" id="KW-0829">Tyrosine-protein kinase</keyword>
<evidence type="ECO:0000256" key="11">
    <source>
        <dbReference type="ARBA" id="ARBA00023136"/>
    </source>
</evidence>
<dbReference type="NCBIfam" id="TIGR01007">
    <property type="entry name" value="eps_fam"/>
    <property type="match status" value="1"/>
</dbReference>
<comment type="catalytic activity">
    <reaction evidence="14">
        <text>L-tyrosyl-[protein] + ATP = O-phospho-L-tyrosyl-[protein] + ADP + H(+)</text>
        <dbReference type="Rhea" id="RHEA:10596"/>
        <dbReference type="Rhea" id="RHEA-COMP:10136"/>
        <dbReference type="Rhea" id="RHEA-COMP:20101"/>
        <dbReference type="ChEBI" id="CHEBI:15378"/>
        <dbReference type="ChEBI" id="CHEBI:30616"/>
        <dbReference type="ChEBI" id="CHEBI:46858"/>
        <dbReference type="ChEBI" id="CHEBI:61978"/>
        <dbReference type="ChEBI" id="CHEBI:456216"/>
    </reaction>
</comment>
<evidence type="ECO:0000313" key="25">
    <source>
        <dbReference type="Proteomes" id="UP001248067"/>
    </source>
</evidence>